<feature type="region of interest" description="Disordered" evidence="1">
    <location>
        <begin position="68"/>
        <end position="87"/>
    </location>
</feature>
<dbReference type="Proteomes" id="UP001174909">
    <property type="component" value="Unassembled WGS sequence"/>
</dbReference>
<dbReference type="SUPFAM" id="SSF57850">
    <property type="entry name" value="RING/U-box"/>
    <property type="match status" value="1"/>
</dbReference>
<dbReference type="GO" id="GO:0005634">
    <property type="term" value="C:nucleus"/>
    <property type="evidence" value="ECO:0007669"/>
    <property type="project" value="TreeGrafter"/>
</dbReference>
<evidence type="ECO:0000256" key="1">
    <source>
        <dbReference type="SAM" id="MobiDB-lite"/>
    </source>
</evidence>
<dbReference type="Pfam" id="PF04564">
    <property type="entry name" value="U-box"/>
    <property type="match status" value="1"/>
</dbReference>
<gene>
    <name evidence="3" type="ORF">GBAR_LOCUS23054</name>
</gene>
<evidence type="ECO:0000313" key="4">
    <source>
        <dbReference type="Proteomes" id="UP001174909"/>
    </source>
</evidence>
<dbReference type="InterPro" id="IPR039847">
    <property type="entry name" value="Ubox5"/>
</dbReference>
<evidence type="ECO:0000259" key="2">
    <source>
        <dbReference type="Pfam" id="PF04564"/>
    </source>
</evidence>
<dbReference type="InterPro" id="IPR013083">
    <property type="entry name" value="Znf_RING/FYVE/PHD"/>
</dbReference>
<dbReference type="GO" id="GO:0000209">
    <property type="term" value="P:protein polyubiquitination"/>
    <property type="evidence" value="ECO:0007669"/>
    <property type="project" value="TreeGrafter"/>
</dbReference>
<protein>
    <submittedName>
        <fullName evidence="3">RING finger protein 37</fullName>
    </submittedName>
</protein>
<dbReference type="EMBL" id="CASHTH010003189">
    <property type="protein sequence ID" value="CAI8041454.1"/>
    <property type="molecule type" value="Genomic_DNA"/>
</dbReference>
<name>A0AA35X299_GEOBA</name>
<feature type="domain" description="U-box" evidence="2">
    <location>
        <begin position="27"/>
        <end position="78"/>
    </location>
</feature>
<comment type="caution">
    <text evidence="3">The sequence shown here is derived from an EMBL/GenBank/DDBJ whole genome shotgun (WGS) entry which is preliminary data.</text>
</comment>
<feature type="region of interest" description="Disordered" evidence="1">
    <location>
        <begin position="1"/>
        <end position="27"/>
    </location>
</feature>
<organism evidence="3 4">
    <name type="scientific">Geodia barretti</name>
    <name type="common">Barrett's horny sponge</name>
    <dbReference type="NCBI Taxonomy" id="519541"/>
    <lineage>
        <taxon>Eukaryota</taxon>
        <taxon>Metazoa</taxon>
        <taxon>Porifera</taxon>
        <taxon>Demospongiae</taxon>
        <taxon>Heteroscleromorpha</taxon>
        <taxon>Tetractinellida</taxon>
        <taxon>Astrophorina</taxon>
        <taxon>Geodiidae</taxon>
        <taxon>Geodia</taxon>
    </lineage>
</organism>
<dbReference type="InterPro" id="IPR039925">
    <property type="entry name" value="RNF37_RING-Ubox"/>
</dbReference>
<dbReference type="AlphaFoldDB" id="A0AA35X299"/>
<accession>A0AA35X299</accession>
<proteinExistence type="predicted"/>
<dbReference type="CDD" id="cd16660">
    <property type="entry name" value="RING-Ubox_RNF37"/>
    <property type="match status" value="1"/>
</dbReference>
<dbReference type="GO" id="GO:0031625">
    <property type="term" value="F:ubiquitin protein ligase binding"/>
    <property type="evidence" value="ECO:0007669"/>
    <property type="project" value="TreeGrafter"/>
</dbReference>
<dbReference type="GO" id="GO:0034450">
    <property type="term" value="F:ubiquitin-ubiquitin ligase activity"/>
    <property type="evidence" value="ECO:0007669"/>
    <property type="project" value="TreeGrafter"/>
</dbReference>
<dbReference type="InterPro" id="IPR003613">
    <property type="entry name" value="Ubox_domain"/>
</dbReference>
<feature type="compositionally biased region" description="Polar residues" evidence="1">
    <location>
        <begin position="1"/>
        <end position="26"/>
    </location>
</feature>
<reference evidence="3" key="1">
    <citation type="submission" date="2023-03" db="EMBL/GenBank/DDBJ databases">
        <authorList>
            <person name="Steffen K."/>
            <person name="Cardenas P."/>
        </authorList>
    </citation>
    <scope>NUCLEOTIDE SEQUENCE</scope>
</reference>
<dbReference type="PANTHER" id="PTHR13492">
    <property type="entry name" value="RING FINGER PROTEIN 37"/>
    <property type="match status" value="1"/>
</dbReference>
<dbReference type="PANTHER" id="PTHR13492:SF2">
    <property type="entry name" value="RING FINGER PROTEIN 37"/>
    <property type="match status" value="1"/>
</dbReference>
<keyword evidence="4" id="KW-1185">Reference proteome</keyword>
<feature type="compositionally biased region" description="Polar residues" evidence="1">
    <location>
        <begin position="77"/>
        <end position="87"/>
    </location>
</feature>
<dbReference type="Gene3D" id="3.30.40.10">
    <property type="entry name" value="Zinc/RING finger domain, C3HC4 (zinc finger)"/>
    <property type="match status" value="1"/>
</dbReference>
<sequence>MGLVGQSSSYGTRPNESGGRETNSVSVPERFMDEITCEIMVLPMLLPSGHFVDRSTLDKLHTTDCVYGRPPSDPFTEVSQYSYEQTE</sequence>
<evidence type="ECO:0000313" key="3">
    <source>
        <dbReference type="EMBL" id="CAI8041454.1"/>
    </source>
</evidence>